<dbReference type="InterPro" id="IPR039537">
    <property type="entry name" value="Retrotran_Ty1/copia-like"/>
</dbReference>
<protein>
    <recommendedName>
        <fullName evidence="1">Retroviral polymerase SH3-like domain-containing protein</fullName>
    </recommendedName>
</protein>
<feature type="domain" description="Retroviral polymerase SH3-like" evidence="1">
    <location>
        <begin position="67"/>
        <end position="102"/>
    </location>
</feature>
<proteinExistence type="predicted"/>
<dbReference type="PANTHER" id="PTHR42648:SF28">
    <property type="entry name" value="TRANSPOSON-ENCODED PROTEIN WITH RIBONUCLEASE H-LIKE AND RETROVIRUS ZINC FINGER-LIKE DOMAINS"/>
    <property type="match status" value="1"/>
</dbReference>
<accession>A0AAV1UAM7</accession>
<dbReference type="PANTHER" id="PTHR42648">
    <property type="entry name" value="TRANSPOSASE, PUTATIVE-RELATED"/>
    <property type="match status" value="1"/>
</dbReference>
<dbReference type="AlphaFoldDB" id="A0AAV1UAM7"/>
<dbReference type="InterPro" id="IPR057670">
    <property type="entry name" value="SH3_retrovirus"/>
</dbReference>
<organism evidence="2 3">
    <name type="scientific">Peronospora matthiolae</name>
    <dbReference type="NCBI Taxonomy" id="2874970"/>
    <lineage>
        <taxon>Eukaryota</taxon>
        <taxon>Sar</taxon>
        <taxon>Stramenopiles</taxon>
        <taxon>Oomycota</taxon>
        <taxon>Peronosporomycetes</taxon>
        <taxon>Peronosporales</taxon>
        <taxon>Peronosporaceae</taxon>
        <taxon>Peronospora</taxon>
    </lineage>
</organism>
<evidence type="ECO:0000259" key="1">
    <source>
        <dbReference type="Pfam" id="PF25597"/>
    </source>
</evidence>
<comment type="caution">
    <text evidence="2">The sequence shown here is derived from an EMBL/GenBank/DDBJ whole genome shotgun (WGS) entry which is preliminary data.</text>
</comment>
<evidence type="ECO:0000313" key="3">
    <source>
        <dbReference type="Proteomes" id="UP001162060"/>
    </source>
</evidence>
<sequence length="110" mass="12676">MKWNMVESDTCMIELTELSKWYWGKSASPAASLSNQCPIRATGHDKSMLEVCTQEKPFLENLKVSECYAYMKMLIEKRSNLDSRSTLCRSLGYSDHEKAYRFEELSGCQT</sequence>
<gene>
    <name evidence="2" type="ORF">PM001_LOCUS15508</name>
</gene>
<name>A0AAV1UAM7_9STRA</name>
<reference evidence="2" key="1">
    <citation type="submission" date="2024-01" db="EMBL/GenBank/DDBJ databases">
        <authorList>
            <person name="Webb A."/>
        </authorList>
    </citation>
    <scope>NUCLEOTIDE SEQUENCE</scope>
    <source>
        <strain evidence="2">Pm1</strain>
    </source>
</reference>
<dbReference type="Proteomes" id="UP001162060">
    <property type="component" value="Unassembled WGS sequence"/>
</dbReference>
<dbReference type="Pfam" id="PF25597">
    <property type="entry name" value="SH3_retrovirus"/>
    <property type="match status" value="1"/>
</dbReference>
<dbReference type="EMBL" id="CAKLBY020000166">
    <property type="protein sequence ID" value="CAK7930358.1"/>
    <property type="molecule type" value="Genomic_DNA"/>
</dbReference>
<evidence type="ECO:0000313" key="2">
    <source>
        <dbReference type="EMBL" id="CAK7930358.1"/>
    </source>
</evidence>